<dbReference type="Proteomes" id="UP000623419">
    <property type="component" value="Unassembled WGS sequence"/>
</dbReference>
<evidence type="ECO:0000256" key="1">
    <source>
        <dbReference type="SAM" id="MobiDB-lite"/>
    </source>
</evidence>
<feature type="region of interest" description="Disordered" evidence="1">
    <location>
        <begin position="50"/>
        <end position="102"/>
    </location>
</feature>
<protein>
    <recommendedName>
        <fullName evidence="4">DUF4124 domain-containing protein</fullName>
    </recommendedName>
</protein>
<feature type="compositionally biased region" description="Low complexity" evidence="1">
    <location>
        <begin position="57"/>
        <end position="71"/>
    </location>
</feature>
<organism evidence="2 3">
    <name type="scientific">Arenimonas soli</name>
    <dbReference type="NCBI Taxonomy" id="2269504"/>
    <lineage>
        <taxon>Bacteria</taxon>
        <taxon>Pseudomonadati</taxon>
        <taxon>Pseudomonadota</taxon>
        <taxon>Gammaproteobacteria</taxon>
        <taxon>Lysobacterales</taxon>
        <taxon>Lysobacteraceae</taxon>
        <taxon>Arenimonas</taxon>
    </lineage>
</organism>
<accession>A0ABQ1HAB1</accession>
<proteinExistence type="predicted"/>
<dbReference type="EMBL" id="BMKC01000001">
    <property type="protein sequence ID" value="GGA66310.1"/>
    <property type="molecule type" value="Genomic_DNA"/>
</dbReference>
<name>A0ABQ1HAB1_9GAMM</name>
<keyword evidence="3" id="KW-1185">Reference proteome</keyword>
<reference evidence="3" key="1">
    <citation type="journal article" date="2019" name="Int. J. Syst. Evol. Microbiol.">
        <title>The Global Catalogue of Microorganisms (GCM) 10K type strain sequencing project: providing services to taxonomists for standard genome sequencing and annotation.</title>
        <authorList>
            <consortium name="The Broad Institute Genomics Platform"/>
            <consortium name="The Broad Institute Genome Sequencing Center for Infectious Disease"/>
            <person name="Wu L."/>
            <person name="Ma J."/>
        </authorList>
    </citation>
    <scope>NUCLEOTIDE SEQUENCE [LARGE SCALE GENOMIC DNA]</scope>
    <source>
        <strain evidence="3">CGMCC 1.15905</strain>
    </source>
</reference>
<dbReference type="RefSeq" id="WP_188659769.1">
    <property type="nucleotide sequence ID" value="NZ_BMKC01000001.1"/>
</dbReference>
<evidence type="ECO:0000313" key="2">
    <source>
        <dbReference type="EMBL" id="GGA66310.1"/>
    </source>
</evidence>
<sequence>MRIPSVILFPALLLSAAGPTAELRKCVAASGAVSYQTLPCADGSHQAWVQPVKAESAPRPRTASAPPAAGPDRGQARRRPSPAAGKARAHGAGTAQARRLRCEKARRQADDLRDRLWNKLDFQQRSELDARVARACARSPGTARQ</sequence>
<evidence type="ECO:0000313" key="3">
    <source>
        <dbReference type="Proteomes" id="UP000623419"/>
    </source>
</evidence>
<gene>
    <name evidence="2" type="ORF">GCM10011521_00500</name>
</gene>
<comment type="caution">
    <text evidence="2">The sequence shown here is derived from an EMBL/GenBank/DDBJ whole genome shotgun (WGS) entry which is preliminary data.</text>
</comment>
<evidence type="ECO:0008006" key="4">
    <source>
        <dbReference type="Google" id="ProtNLM"/>
    </source>
</evidence>